<feature type="transmembrane region" description="Helical" evidence="1">
    <location>
        <begin position="36"/>
        <end position="59"/>
    </location>
</feature>
<dbReference type="EMBL" id="JAAZQQ010000001">
    <property type="protein sequence ID" value="NKX43092.1"/>
    <property type="molecule type" value="Genomic_DNA"/>
</dbReference>
<reference evidence="2 3" key="1">
    <citation type="submission" date="2020-04" db="EMBL/GenBank/DDBJ databases">
        <authorList>
            <person name="Yoon J."/>
        </authorList>
    </citation>
    <scope>NUCLEOTIDE SEQUENCE [LARGE SCALE GENOMIC DNA]</scope>
    <source>
        <strain evidence="2 3">KMU-115</strain>
    </source>
</reference>
<comment type="caution">
    <text evidence="2">The sequence shown here is derived from an EMBL/GenBank/DDBJ whole genome shotgun (WGS) entry which is preliminary data.</text>
</comment>
<gene>
    <name evidence="2" type="ORF">HCU73_00685</name>
</gene>
<evidence type="ECO:0000313" key="3">
    <source>
        <dbReference type="Proteomes" id="UP000526408"/>
    </source>
</evidence>
<sequence>MLARLVGALVRAAIVVLVVATPSLLLPGTTQEGAQMVMLVGLTLGLFTAIEYGSTYPALIEFRDAPPFNRVRILSLLFMLFFLSVVAGGSDPGSTLPLVLNALGLLIGEALDVSWSPLTVVLNSIPATAAPVSALQVKVMTGLAAFISLAALVVFALLLRLQQWPSRGQAFNVWVNLPTFDPTTGGDVVARLTRDARVNIILGISVAFILPVVGLTAANHIGLQVVASPHAMVWGIALWMFLPLSMVMRGMAMARIAGMIRQRRARLVASVGADAARLA</sequence>
<evidence type="ECO:0000256" key="1">
    <source>
        <dbReference type="SAM" id="Phobius"/>
    </source>
</evidence>
<protein>
    <submittedName>
        <fullName evidence="2">Uncharacterized protein</fullName>
    </submittedName>
</protein>
<organism evidence="2 3">
    <name type="scientific">Roseicyclus persicicus</name>
    <dbReference type="NCBI Taxonomy" id="2650661"/>
    <lineage>
        <taxon>Bacteria</taxon>
        <taxon>Pseudomonadati</taxon>
        <taxon>Pseudomonadota</taxon>
        <taxon>Alphaproteobacteria</taxon>
        <taxon>Rhodobacterales</taxon>
        <taxon>Roseobacteraceae</taxon>
        <taxon>Roseicyclus</taxon>
    </lineage>
</organism>
<accession>A0A7X6JV91</accession>
<keyword evidence="3" id="KW-1185">Reference proteome</keyword>
<feature type="transmembrane region" description="Helical" evidence="1">
    <location>
        <begin position="233"/>
        <end position="254"/>
    </location>
</feature>
<keyword evidence="1" id="KW-0472">Membrane</keyword>
<name>A0A7X6JV91_9RHOB</name>
<evidence type="ECO:0000313" key="2">
    <source>
        <dbReference type="EMBL" id="NKX43092.1"/>
    </source>
</evidence>
<feature type="transmembrane region" description="Helical" evidence="1">
    <location>
        <begin position="71"/>
        <end position="90"/>
    </location>
</feature>
<proteinExistence type="predicted"/>
<dbReference type="AlphaFoldDB" id="A0A7X6JV91"/>
<keyword evidence="1" id="KW-0812">Transmembrane</keyword>
<feature type="transmembrane region" description="Helical" evidence="1">
    <location>
        <begin position="200"/>
        <end position="221"/>
    </location>
</feature>
<keyword evidence="1" id="KW-1133">Transmembrane helix</keyword>
<dbReference type="Proteomes" id="UP000526408">
    <property type="component" value="Unassembled WGS sequence"/>
</dbReference>
<feature type="transmembrane region" description="Helical" evidence="1">
    <location>
        <begin position="139"/>
        <end position="159"/>
    </location>
</feature>